<comment type="caution">
    <text evidence="1">The sequence shown here is derived from an EMBL/GenBank/DDBJ whole genome shotgun (WGS) entry which is preliminary data.</text>
</comment>
<dbReference type="Proteomes" id="UP001060215">
    <property type="component" value="Chromosome 7"/>
</dbReference>
<keyword evidence="1" id="KW-0808">Transferase</keyword>
<gene>
    <name evidence="1" type="ORF">LOK49_LG07G03096</name>
</gene>
<protein>
    <submittedName>
        <fullName evidence="1">Phosphatidyl-myo-inositol mannosyltransferase</fullName>
    </submittedName>
</protein>
<reference evidence="1 2" key="1">
    <citation type="journal article" date="2022" name="Plant J.">
        <title>Chromosome-level genome of Camellia lanceoleosa provides a valuable resource for understanding genome evolution and self-incompatibility.</title>
        <authorList>
            <person name="Gong W."/>
            <person name="Xiao S."/>
            <person name="Wang L."/>
            <person name="Liao Z."/>
            <person name="Chang Y."/>
            <person name="Mo W."/>
            <person name="Hu G."/>
            <person name="Li W."/>
            <person name="Zhao G."/>
            <person name="Zhu H."/>
            <person name="Hu X."/>
            <person name="Ji K."/>
            <person name="Xiang X."/>
            <person name="Song Q."/>
            <person name="Yuan D."/>
            <person name="Jin S."/>
            <person name="Zhang L."/>
        </authorList>
    </citation>
    <scope>NUCLEOTIDE SEQUENCE [LARGE SCALE GENOMIC DNA]</scope>
    <source>
        <strain evidence="1">SQ_2022a</strain>
    </source>
</reference>
<evidence type="ECO:0000313" key="2">
    <source>
        <dbReference type="Proteomes" id="UP001060215"/>
    </source>
</evidence>
<proteinExistence type="predicted"/>
<accession>A0ACC0H6H7</accession>
<dbReference type="EMBL" id="CM045764">
    <property type="protein sequence ID" value="KAI8008468.1"/>
    <property type="molecule type" value="Genomic_DNA"/>
</dbReference>
<evidence type="ECO:0000313" key="1">
    <source>
        <dbReference type="EMBL" id="KAI8008468.1"/>
    </source>
</evidence>
<organism evidence="1 2">
    <name type="scientific">Camellia lanceoleosa</name>
    <dbReference type="NCBI Taxonomy" id="1840588"/>
    <lineage>
        <taxon>Eukaryota</taxon>
        <taxon>Viridiplantae</taxon>
        <taxon>Streptophyta</taxon>
        <taxon>Embryophyta</taxon>
        <taxon>Tracheophyta</taxon>
        <taxon>Spermatophyta</taxon>
        <taxon>Magnoliopsida</taxon>
        <taxon>eudicotyledons</taxon>
        <taxon>Gunneridae</taxon>
        <taxon>Pentapetalae</taxon>
        <taxon>asterids</taxon>
        <taxon>Ericales</taxon>
        <taxon>Theaceae</taxon>
        <taxon>Camellia</taxon>
    </lineage>
</organism>
<name>A0ACC0H6H7_9ERIC</name>
<sequence>MERHASILFNTLIVKGHEIHVFTAASDRRPHNDIYKGNLHFYFIAYDHGLVNCSLVFDIFHRENLVGEFDYVHIESVWLPHWRAKTMPNVAVPCMGFGPSVKILGSLEPTELSEFYNALDVFVNPTLRPHGLDLTLIEPMHCGKPVLVPNFPSIMGTLVLNEGFGYTFSPNVKSFVKALESAIRDGTEVLKRKGLVCKERAVSMFTVATMASAYERFFFLCMKNCRYCQYPRPTDC</sequence>
<keyword evidence="2" id="KW-1185">Reference proteome</keyword>
<keyword evidence="1" id="KW-0328">Glycosyltransferase</keyword>